<feature type="binding site" evidence="5">
    <location>
        <position position="215"/>
    </location>
    <ligand>
        <name>Zn(2+)</name>
        <dbReference type="ChEBI" id="CHEBI:29105"/>
    </ligand>
</feature>
<dbReference type="InterPro" id="IPR017226">
    <property type="entry name" value="BHMT-like"/>
</dbReference>
<dbReference type="PIRSF" id="PIRSF037505">
    <property type="entry name" value="Betaine_HMT"/>
    <property type="match status" value="1"/>
</dbReference>
<sequence length="292" mass="31471">MSSIVPGSPVVLDGGLATRLEALGCDLDDELWSAKLLVEEPDVIRRAHLDYFRAGADVATTASYQASIPGFVRRGLTPREARDLIRLSVTLAVQARDKHGAGLVAASVGPYGAFLADGAEYTGDYDLDEDGLAEWHRERFEILATAGADLLACETIPSLTEARALARLLCETPGVRAWVSFSCRDGRHISDGTPFTECAAVFAGLPQVVAVGVNCTTPRFIPDLIAEGATIVYPNSGETWDAARRRWLGLTDPVEYGEAAAGWHALGATHVGGCCRTTPEHIRRIRERLRSR</sequence>
<evidence type="ECO:0000259" key="6">
    <source>
        <dbReference type="PROSITE" id="PS50970"/>
    </source>
</evidence>
<dbReference type="PANTHER" id="PTHR46015:SF1">
    <property type="entry name" value="HOMOCYSTEINE S-METHYLTRANSFERASE-LIKE ISOFORM 1"/>
    <property type="match status" value="1"/>
</dbReference>
<dbReference type="InterPro" id="IPR051486">
    <property type="entry name" value="Hcy_S-methyltransferase"/>
</dbReference>
<evidence type="ECO:0000313" key="8">
    <source>
        <dbReference type="Proteomes" id="UP001589870"/>
    </source>
</evidence>
<dbReference type="PROSITE" id="PS50970">
    <property type="entry name" value="HCY"/>
    <property type="match status" value="1"/>
</dbReference>
<dbReference type="PANTHER" id="PTHR46015">
    <property type="entry name" value="ZGC:172121"/>
    <property type="match status" value="1"/>
</dbReference>
<dbReference type="NCBIfam" id="NF007020">
    <property type="entry name" value="PRK09485.1"/>
    <property type="match status" value="1"/>
</dbReference>
<comment type="cofactor">
    <cofactor evidence="5">
        <name>Zn(2+)</name>
        <dbReference type="ChEBI" id="CHEBI:29105"/>
    </cofactor>
</comment>
<evidence type="ECO:0000256" key="1">
    <source>
        <dbReference type="ARBA" id="ARBA00022603"/>
    </source>
</evidence>
<evidence type="ECO:0000256" key="4">
    <source>
        <dbReference type="ARBA" id="ARBA00022833"/>
    </source>
</evidence>
<dbReference type="Gene3D" id="3.20.20.330">
    <property type="entry name" value="Homocysteine-binding-like domain"/>
    <property type="match status" value="1"/>
</dbReference>
<comment type="caution">
    <text evidence="7">The sequence shown here is derived from an EMBL/GenBank/DDBJ whole genome shotgun (WGS) entry which is preliminary data.</text>
</comment>
<keyword evidence="1 5" id="KW-0489">Methyltransferase</keyword>
<dbReference type="Proteomes" id="UP001589870">
    <property type="component" value="Unassembled WGS sequence"/>
</dbReference>
<dbReference type="GO" id="GO:0032259">
    <property type="term" value="P:methylation"/>
    <property type="evidence" value="ECO:0007669"/>
    <property type="project" value="UniProtKB-KW"/>
</dbReference>
<dbReference type="EC" id="2.1.1.10" evidence="7"/>
<dbReference type="EMBL" id="JBHMQT010000003">
    <property type="protein sequence ID" value="MFC0861067.1"/>
    <property type="molecule type" value="Genomic_DNA"/>
</dbReference>
<dbReference type="RefSeq" id="WP_394299306.1">
    <property type="nucleotide sequence ID" value="NZ_JBHMQT010000003.1"/>
</dbReference>
<keyword evidence="2 5" id="KW-0808">Transferase</keyword>
<evidence type="ECO:0000256" key="2">
    <source>
        <dbReference type="ARBA" id="ARBA00022679"/>
    </source>
</evidence>
<feature type="binding site" evidence="5">
    <location>
        <position position="275"/>
    </location>
    <ligand>
        <name>Zn(2+)</name>
        <dbReference type="ChEBI" id="CHEBI:29105"/>
    </ligand>
</feature>
<gene>
    <name evidence="7" type="primary">mmuM</name>
    <name evidence="7" type="ORF">ACFHYQ_02025</name>
</gene>
<evidence type="ECO:0000256" key="3">
    <source>
        <dbReference type="ARBA" id="ARBA00022723"/>
    </source>
</evidence>
<dbReference type="InterPro" id="IPR036589">
    <property type="entry name" value="HCY_dom_sf"/>
</dbReference>
<feature type="binding site" evidence="5">
    <location>
        <position position="274"/>
    </location>
    <ligand>
        <name>Zn(2+)</name>
        <dbReference type="ChEBI" id="CHEBI:29105"/>
    </ligand>
</feature>
<name>A0ABV6TZA9_9ACTN</name>
<evidence type="ECO:0000256" key="5">
    <source>
        <dbReference type="PROSITE-ProRule" id="PRU00333"/>
    </source>
</evidence>
<keyword evidence="4 5" id="KW-0862">Zinc</keyword>
<feature type="domain" description="Hcy-binding" evidence="6">
    <location>
        <begin position="1"/>
        <end position="289"/>
    </location>
</feature>
<organism evidence="7 8">
    <name type="scientific">Sphaerimonospora cavernae</name>
    <dbReference type="NCBI Taxonomy" id="1740611"/>
    <lineage>
        <taxon>Bacteria</taxon>
        <taxon>Bacillati</taxon>
        <taxon>Actinomycetota</taxon>
        <taxon>Actinomycetes</taxon>
        <taxon>Streptosporangiales</taxon>
        <taxon>Streptosporangiaceae</taxon>
        <taxon>Sphaerimonospora</taxon>
    </lineage>
</organism>
<evidence type="ECO:0000313" key="7">
    <source>
        <dbReference type="EMBL" id="MFC0861067.1"/>
    </source>
</evidence>
<dbReference type="SUPFAM" id="SSF82282">
    <property type="entry name" value="Homocysteine S-methyltransferase"/>
    <property type="match status" value="1"/>
</dbReference>
<proteinExistence type="predicted"/>
<accession>A0ABV6TZA9</accession>
<dbReference type="InterPro" id="IPR003726">
    <property type="entry name" value="HCY_dom"/>
</dbReference>
<protein>
    <submittedName>
        <fullName evidence="7">Homocysteine S-methyltransferase</fullName>
        <ecNumber evidence="7">2.1.1.10</ecNumber>
    </submittedName>
</protein>
<reference evidence="7 8" key="1">
    <citation type="submission" date="2024-09" db="EMBL/GenBank/DDBJ databases">
        <authorList>
            <person name="Sun Q."/>
            <person name="Mori K."/>
        </authorList>
    </citation>
    <scope>NUCLEOTIDE SEQUENCE [LARGE SCALE GENOMIC DNA]</scope>
    <source>
        <strain evidence="7 8">TBRC 1851</strain>
    </source>
</reference>
<dbReference type="GO" id="GO:0008168">
    <property type="term" value="F:methyltransferase activity"/>
    <property type="evidence" value="ECO:0007669"/>
    <property type="project" value="UniProtKB-KW"/>
</dbReference>
<keyword evidence="3 5" id="KW-0479">Metal-binding</keyword>
<dbReference type="Pfam" id="PF02574">
    <property type="entry name" value="S-methyl_trans"/>
    <property type="match status" value="1"/>
</dbReference>
<keyword evidence="8" id="KW-1185">Reference proteome</keyword>